<dbReference type="InterPro" id="IPR013718">
    <property type="entry name" value="COQ9_C"/>
</dbReference>
<evidence type="ECO:0000313" key="8">
    <source>
        <dbReference type="EMBL" id="QDY70219.1"/>
    </source>
</evidence>
<name>A0A5B8I8U2_9RHOB</name>
<protein>
    <submittedName>
        <fullName evidence="8">COQ9 family protein</fullName>
    </submittedName>
</protein>
<dbReference type="PANTHER" id="PTHR21427">
    <property type="entry name" value="UBIQUINONE BIOSYNTHESIS PROTEIN COQ9, MITOCHONDRIAL"/>
    <property type="match status" value="1"/>
</dbReference>
<comment type="pathway">
    <text evidence="1">Cofactor biosynthesis; ubiquinone biosynthesis.</text>
</comment>
<dbReference type="Proteomes" id="UP000318483">
    <property type="component" value="Chromosome"/>
</dbReference>
<evidence type="ECO:0000256" key="1">
    <source>
        <dbReference type="ARBA" id="ARBA00004749"/>
    </source>
</evidence>
<dbReference type="OrthoDB" id="7201143at2"/>
<keyword evidence="3" id="KW-0831">Ubiquinone biosynthesis</keyword>
<feature type="domain" description="COQ9 C-terminal" evidence="7">
    <location>
        <begin position="113"/>
        <end position="183"/>
    </location>
</feature>
<comment type="function">
    <text evidence="6">Membrane-associated protein that warps the membrane surface to access and bind aromatic isoprenes with high specificity, including ubiquinone (CoQ) isoprene intermediates and presents them directly to COQ7, therefore facilitating the COQ7-mediated hydroxylase step. Participates in the biosynthesis of coenzyme Q, also named ubiquinone, an essential lipid-soluble electron transporter for aerobic cellular respiration.</text>
</comment>
<dbReference type="EMBL" id="CP042261">
    <property type="protein sequence ID" value="QDY70219.1"/>
    <property type="molecule type" value="Genomic_DNA"/>
</dbReference>
<keyword evidence="9" id="KW-1185">Reference proteome</keyword>
<keyword evidence="5" id="KW-0446">Lipid-binding</keyword>
<evidence type="ECO:0000256" key="3">
    <source>
        <dbReference type="ARBA" id="ARBA00022688"/>
    </source>
</evidence>
<keyword evidence="4" id="KW-0809">Transit peptide</keyword>
<evidence type="ECO:0000256" key="4">
    <source>
        <dbReference type="ARBA" id="ARBA00022946"/>
    </source>
</evidence>
<dbReference type="PANTHER" id="PTHR21427:SF19">
    <property type="entry name" value="UBIQUINONE BIOSYNTHESIS PROTEIN COQ9, MITOCHONDRIAL"/>
    <property type="match status" value="1"/>
</dbReference>
<dbReference type="GO" id="GO:0008289">
    <property type="term" value="F:lipid binding"/>
    <property type="evidence" value="ECO:0007669"/>
    <property type="project" value="UniProtKB-KW"/>
</dbReference>
<dbReference type="AlphaFoldDB" id="A0A5B8I8U2"/>
<dbReference type="Gene3D" id="1.10.357.10">
    <property type="entry name" value="Tetracycline Repressor, domain 2"/>
    <property type="match status" value="1"/>
</dbReference>
<dbReference type="GO" id="GO:0006744">
    <property type="term" value="P:ubiquinone biosynthetic process"/>
    <property type="evidence" value="ECO:0007669"/>
    <property type="project" value="UniProtKB-KW"/>
</dbReference>
<dbReference type="KEGG" id="lit:FPZ52_02635"/>
<accession>A0A5B8I8U2</accession>
<evidence type="ECO:0000256" key="2">
    <source>
        <dbReference type="ARBA" id="ARBA00010766"/>
    </source>
</evidence>
<comment type="similarity">
    <text evidence="2">Belongs to the COQ9 family.</text>
</comment>
<sequence length="226" mass="25099">MTPSVKDNLLDAILPHVVFDGWGKASFDAAVTDVGIKPVVAHAHCPRGATDLALHYHKRCDARMVQELEQTDLPEMRFRDRVALAVKLRLQVIDNKEAVRRAVTLFSLPTLAPDGTKAVWDSVDLIWRTLGDRSDDVNWYTKRATLSGVYGSTLLYWLGDDSDGNERTWDFLDRRIDNVMQFEKAKARVKALPGMGALAGAAERVFGTIKAPHRATGQPGRMNASD</sequence>
<evidence type="ECO:0000256" key="5">
    <source>
        <dbReference type="ARBA" id="ARBA00023121"/>
    </source>
</evidence>
<gene>
    <name evidence="8" type="ORF">FPZ52_02635</name>
</gene>
<evidence type="ECO:0000256" key="6">
    <source>
        <dbReference type="ARBA" id="ARBA00058104"/>
    </source>
</evidence>
<dbReference type="Pfam" id="PF08511">
    <property type="entry name" value="COQ9"/>
    <property type="match status" value="1"/>
</dbReference>
<evidence type="ECO:0000259" key="7">
    <source>
        <dbReference type="Pfam" id="PF08511"/>
    </source>
</evidence>
<reference evidence="8 9" key="1">
    <citation type="submission" date="2019-07" db="EMBL/GenBank/DDBJ databases">
        <title>Litoreibacter alkalisoli sp. nov., isolated from saline-alkaline soil.</title>
        <authorList>
            <person name="Wang S."/>
            <person name="Xu L."/>
            <person name="Xing Y.-T."/>
            <person name="Sun J.-Q."/>
        </authorList>
    </citation>
    <scope>NUCLEOTIDE SEQUENCE [LARGE SCALE GENOMIC DNA]</scope>
    <source>
        <strain evidence="8 9">LN3S51</strain>
    </source>
</reference>
<dbReference type="NCBIfam" id="TIGR02396">
    <property type="entry name" value="diverge_rpsU"/>
    <property type="match status" value="1"/>
</dbReference>
<dbReference type="InterPro" id="IPR012762">
    <property type="entry name" value="Ubiq_biosynth_COQ9"/>
</dbReference>
<evidence type="ECO:0000313" key="9">
    <source>
        <dbReference type="Proteomes" id="UP000318483"/>
    </source>
</evidence>
<organism evidence="8 9">
    <name type="scientific">Qingshengfaniella alkalisoli</name>
    <dbReference type="NCBI Taxonomy" id="2599296"/>
    <lineage>
        <taxon>Bacteria</taxon>
        <taxon>Pseudomonadati</taxon>
        <taxon>Pseudomonadota</taxon>
        <taxon>Alphaproteobacteria</taxon>
        <taxon>Rhodobacterales</taxon>
        <taxon>Paracoccaceae</taxon>
        <taxon>Qingshengfaniella</taxon>
    </lineage>
</organism>
<proteinExistence type="inferred from homology"/>